<dbReference type="STRING" id="886293.Sinac_1743"/>
<dbReference type="InterPro" id="IPR028098">
    <property type="entry name" value="Glyco_trans_4-like_N"/>
</dbReference>
<dbReference type="CDD" id="cd03801">
    <property type="entry name" value="GT4_PimA-like"/>
    <property type="match status" value="1"/>
</dbReference>
<dbReference type="Pfam" id="PF13439">
    <property type="entry name" value="Glyco_transf_4"/>
    <property type="match status" value="1"/>
</dbReference>
<dbReference type="GO" id="GO:0016757">
    <property type="term" value="F:glycosyltransferase activity"/>
    <property type="evidence" value="ECO:0007669"/>
    <property type="project" value="TreeGrafter"/>
</dbReference>
<keyword evidence="3" id="KW-1185">Reference proteome</keyword>
<dbReference type="SUPFAM" id="SSF53756">
    <property type="entry name" value="UDP-Glycosyltransferase/glycogen phosphorylase"/>
    <property type="match status" value="1"/>
</dbReference>
<dbReference type="PANTHER" id="PTHR12526:SF636">
    <property type="entry name" value="BLL3647 PROTEIN"/>
    <property type="match status" value="1"/>
</dbReference>
<dbReference type="EMBL" id="CP003364">
    <property type="protein sequence ID" value="AGA26114.1"/>
    <property type="molecule type" value="Genomic_DNA"/>
</dbReference>
<evidence type="ECO:0000313" key="3">
    <source>
        <dbReference type="Proteomes" id="UP000010798"/>
    </source>
</evidence>
<dbReference type="PANTHER" id="PTHR12526">
    <property type="entry name" value="GLYCOSYLTRANSFERASE"/>
    <property type="match status" value="1"/>
</dbReference>
<organism evidence="2 3">
    <name type="scientific">Singulisphaera acidiphila (strain ATCC BAA-1392 / DSM 18658 / VKM B-2454 / MOB10)</name>
    <dbReference type="NCBI Taxonomy" id="886293"/>
    <lineage>
        <taxon>Bacteria</taxon>
        <taxon>Pseudomonadati</taxon>
        <taxon>Planctomycetota</taxon>
        <taxon>Planctomycetia</taxon>
        <taxon>Isosphaerales</taxon>
        <taxon>Isosphaeraceae</taxon>
        <taxon>Singulisphaera</taxon>
    </lineage>
</organism>
<dbReference type="Pfam" id="PF13692">
    <property type="entry name" value="Glyco_trans_1_4"/>
    <property type="match status" value="1"/>
</dbReference>
<dbReference type="Proteomes" id="UP000010798">
    <property type="component" value="Chromosome"/>
</dbReference>
<sequence>MDDSKLRVCFVVSYFHPLESGAERQALAQGVELVRRGHSVQVVTHAVDGLARDEVVQGIQVHRWVRSSRTGPLFAVSFVAGVIQALRQLRGSYDLIHTHQGLWEAIATGLGRSAFRGVPTLVQPASSGYYGEAEELSRTRGFPLLRRLILRNHAFAAISADIEDQWTRLGVPPERIFRMASGVDATHYRPGSSGFESRLLARPRVLFTGRLHPQKNLTRLLEAWPAVAQRTNANLILVGHGPEQERLEAQAAALGIADRIQFTGAVNDPAEILRAADLFVLPSVAEGMSNSLLEAMATALPCVASGIGGNIDLLGDGVGRLVSGDDPAAWSEALMEILGDPDLASRLGAAARHRVETEFALPIVVDRYLTLYRSLLAARSTNRAGRPER</sequence>
<dbReference type="HOGENOM" id="CLU_009583_2_5_0"/>
<accession>L0D9P3</accession>
<proteinExistence type="predicted"/>
<reference evidence="2 3" key="1">
    <citation type="submission" date="2012-02" db="EMBL/GenBank/DDBJ databases">
        <title>Complete sequence of chromosome of Singulisphaera acidiphila DSM 18658.</title>
        <authorList>
            <consortium name="US DOE Joint Genome Institute (JGI-PGF)"/>
            <person name="Lucas S."/>
            <person name="Copeland A."/>
            <person name="Lapidus A."/>
            <person name="Glavina del Rio T."/>
            <person name="Dalin E."/>
            <person name="Tice H."/>
            <person name="Bruce D."/>
            <person name="Goodwin L."/>
            <person name="Pitluck S."/>
            <person name="Peters L."/>
            <person name="Ovchinnikova G."/>
            <person name="Chertkov O."/>
            <person name="Kyrpides N."/>
            <person name="Mavromatis K."/>
            <person name="Ivanova N."/>
            <person name="Brettin T."/>
            <person name="Detter J.C."/>
            <person name="Han C."/>
            <person name="Larimer F."/>
            <person name="Land M."/>
            <person name="Hauser L."/>
            <person name="Markowitz V."/>
            <person name="Cheng J.-F."/>
            <person name="Hugenholtz P."/>
            <person name="Woyke T."/>
            <person name="Wu D."/>
            <person name="Tindall B."/>
            <person name="Pomrenke H."/>
            <person name="Brambilla E."/>
            <person name="Klenk H.-P."/>
            <person name="Eisen J.A."/>
        </authorList>
    </citation>
    <scope>NUCLEOTIDE SEQUENCE [LARGE SCALE GENOMIC DNA]</scope>
    <source>
        <strain evidence="3">ATCC BAA-1392 / DSM 18658 / VKM B-2454 / MOB10</strain>
    </source>
</reference>
<dbReference type="eggNOG" id="COG0438">
    <property type="taxonomic scope" value="Bacteria"/>
</dbReference>
<gene>
    <name evidence="2" type="ordered locus">Sinac_1743</name>
</gene>
<protein>
    <submittedName>
        <fullName evidence="2">Glycosyltransferase</fullName>
    </submittedName>
</protein>
<evidence type="ECO:0000259" key="1">
    <source>
        <dbReference type="Pfam" id="PF13439"/>
    </source>
</evidence>
<dbReference type="Gene3D" id="3.40.50.2000">
    <property type="entry name" value="Glycogen Phosphorylase B"/>
    <property type="match status" value="2"/>
</dbReference>
<dbReference type="RefSeq" id="WP_015245283.1">
    <property type="nucleotide sequence ID" value="NC_019892.1"/>
</dbReference>
<feature type="domain" description="Glycosyltransferase subfamily 4-like N-terminal" evidence="1">
    <location>
        <begin position="21"/>
        <end position="185"/>
    </location>
</feature>
<dbReference type="OrthoDB" id="232381at2"/>
<dbReference type="AlphaFoldDB" id="L0D9P3"/>
<evidence type="ECO:0000313" key="2">
    <source>
        <dbReference type="EMBL" id="AGA26114.1"/>
    </source>
</evidence>
<dbReference type="KEGG" id="saci:Sinac_1743"/>
<name>L0D9P3_SINAD</name>
<keyword evidence="2" id="KW-0808">Transferase</keyword>